<evidence type="ECO:0000313" key="3">
    <source>
        <dbReference type="Proteomes" id="UP000821866"/>
    </source>
</evidence>
<dbReference type="PANTHER" id="PTHR22955">
    <property type="entry name" value="RETROTRANSPOSON"/>
    <property type="match status" value="1"/>
</dbReference>
<dbReference type="AlphaFoldDB" id="A0A9J6D087"/>
<feature type="chain" id="PRO_5039939549" evidence="1">
    <location>
        <begin position="27"/>
        <end position="140"/>
    </location>
</feature>
<evidence type="ECO:0000313" key="2">
    <source>
        <dbReference type="EMBL" id="KAH7964439.1"/>
    </source>
</evidence>
<proteinExistence type="predicted"/>
<organism evidence="2 3">
    <name type="scientific">Rhipicephalus microplus</name>
    <name type="common">Cattle tick</name>
    <name type="synonym">Boophilus microplus</name>
    <dbReference type="NCBI Taxonomy" id="6941"/>
    <lineage>
        <taxon>Eukaryota</taxon>
        <taxon>Metazoa</taxon>
        <taxon>Ecdysozoa</taxon>
        <taxon>Arthropoda</taxon>
        <taxon>Chelicerata</taxon>
        <taxon>Arachnida</taxon>
        <taxon>Acari</taxon>
        <taxon>Parasitiformes</taxon>
        <taxon>Ixodida</taxon>
        <taxon>Ixodoidea</taxon>
        <taxon>Ixodidae</taxon>
        <taxon>Rhipicephalinae</taxon>
        <taxon>Rhipicephalus</taxon>
        <taxon>Boophilus</taxon>
    </lineage>
</organism>
<name>A0A9J6D087_RHIMP</name>
<dbReference type="EMBL" id="JABSTU010003945">
    <property type="protein sequence ID" value="KAH7964439.1"/>
    <property type="molecule type" value="Genomic_DNA"/>
</dbReference>
<keyword evidence="3" id="KW-1185">Reference proteome</keyword>
<gene>
    <name evidence="2" type="ORF">HPB51_027323</name>
</gene>
<reference evidence="2" key="2">
    <citation type="submission" date="2021-09" db="EMBL/GenBank/DDBJ databases">
        <authorList>
            <person name="Jia N."/>
            <person name="Wang J."/>
            <person name="Shi W."/>
            <person name="Du L."/>
            <person name="Sun Y."/>
            <person name="Zhan W."/>
            <person name="Jiang J."/>
            <person name="Wang Q."/>
            <person name="Zhang B."/>
            <person name="Ji P."/>
            <person name="Sakyi L.B."/>
            <person name="Cui X."/>
            <person name="Yuan T."/>
            <person name="Jiang B."/>
            <person name="Yang W."/>
            <person name="Lam T.T.-Y."/>
            <person name="Chang Q."/>
            <person name="Ding S."/>
            <person name="Wang X."/>
            <person name="Zhu J."/>
            <person name="Ruan X."/>
            <person name="Zhao L."/>
            <person name="Wei J."/>
            <person name="Que T."/>
            <person name="Du C."/>
            <person name="Cheng J."/>
            <person name="Dai P."/>
            <person name="Han X."/>
            <person name="Huang E."/>
            <person name="Gao Y."/>
            <person name="Liu J."/>
            <person name="Shao H."/>
            <person name="Ye R."/>
            <person name="Li L."/>
            <person name="Wei W."/>
            <person name="Wang X."/>
            <person name="Wang C."/>
            <person name="Huo Q."/>
            <person name="Li W."/>
            <person name="Guo W."/>
            <person name="Chen H."/>
            <person name="Chen S."/>
            <person name="Zhou L."/>
            <person name="Zhou L."/>
            <person name="Ni X."/>
            <person name="Tian J."/>
            <person name="Zhou Y."/>
            <person name="Sheng Y."/>
            <person name="Liu T."/>
            <person name="Pan Y."/>
            <person name="Xia L."/>
            <person name="Li J."/>
            <person name="Zhao F."/>
            <person name="Cao W."/>
        </authorList>
    </citation>
    <scope>NUCLEOTIDE SEQUENCE</scope>
    <source>
        <strain evidence="2">Rmic-2018</strain>
        <tissue evidence="2">Larvae</tissue>
    </source>
</reference>
<feature type="signal peptide" evidence="1">
    <location>
        <begin position="1"/>
        <end position="26"/>
    </location>
</feature>
<sequence length="140" mass="16038">MPKFSFWINSFWTDAMIALHWVSGDAHQFETFVRNRVQEIQTFTRGYTWWNCASADNPADFLTRGISAAVPIQETKLWNGPPWLAEPEGIWPLNPRLALTMQDLNSELAAVCPTAVSAQDIHPPTLLRDLQKYSFFSRLL</sequence>
<reference evidence="2" key="1">
    <citation type="journal article" date="2020" name="Cell">
        <title>Large-Scale Comparative Analyses of Tick Genomes Elucidate Their Genetic Diversity and Vector Capacities.</title>
        <authorList>
            <consortium name="Tick Genome and Microbiome Consortium (TIGMIC)"/>
            <person name="Jia N."/>
            <person name="Wang J."/>
            <person name="Shi W."/>
            <person name="Du L."/>
            <person name="Sun Y."/>
            <person name="Zhan W."/>
            <person name="Jiang J.F."/>
            <person name="Wang Q."/>
            <person name="Zhang B."/>
            <person name="Ji P."/>
            <person name="Bell-Sakyi L."/>
            <person name="Cui X.M."/>
            <person name="Yuan T.T."/>
            <person name="Jiang B.G."/>
            <person name="Yang W.F."/>
            <person name="Lam T.T."/>
            <person name="Chang Q.C."/>
            <person name="Ding S.J."/>
            <person name="Wang X.J."/>
            <person name="Zhu J.G."/>
            <person name="Ruan X.D."/>
            <person name="Zhao L."/>
            <person name="Wei J.T."/>
            <person name="Ye R.Z."/>
            <person name="Que T.C."/>
            <person name="Du C.H."/>
            <person name="Zhou Y.H."/>
            <person name="Cheng J.X."/>
            <person name="Dai P.F."/>
            <person name="Guo W.B."/>
            <person name="Han X.H."/>
            <person name="Huang E.J."/>
            <person name="Li L.F."/>
            <person name="Wei W."/>
            <person name="Gao Y.C."/>
            <person name="Liu J.Z."/>
            <person name="Shao H.Z."/>
            <person name="Wang X."/>
            <person name="Wang C.C."/>
            <person name="Yang T.C."/>
            <person name="Huo Q.B."/>
            <person name="Li W."/>
            <person name="Chen H.Y."/>
            <person name="Chen S.E."/>
            <person name="Zhou L.G."/>
            <person name="Ni X.B."/>
            <person name="Tian J.H."/>
            <person name="Sheng Y."/>
            <person name="Liu T."/>
            <person name="Pan Y.S."/>
            <person name="Xia L.Y."/>
            <person name="Li J."/>
            <person name="Zhao F."/>
            <person name="Cao W.C."/>
        </authorList>
    </citation>
    <scope>NUCLEOTIDE SEQUENCE</scope>
    <source>
        <strain evidence="2">Rmic-2018</strain>
    </source>
</reference>
<dbReference type="PANTHER" id="PTHR22955:SF77">
    <property type="entry name" value="ASPARTIC PUTATIVE DOMAIN-CONTAINING PROTEIN-RELATED"/>
    <property type="match status" value="1"/>
</dbReference>
<protein>
    <submittedName>
        <fullName evidence="2">Uncharacterized protein</fullName>
    </submittedName>
</protein>
<dbReference type="Proteomes" id="UP000821866">
    <property type="component" value="Unassembled WGS sequence"/>
</dbReference>
<comment type="caution">
    <text evidence="2">The sequence shown here is derived from an EMBL/GenBank/DDBJ whole genome shotgun (WGS) entry which is preliminary data.</text>
</comment>
<accession>A0A9J6D087</accession>
<evidence type="ECO:0000256" key="1">
    <source>
        <dbReference type="SAM" id="SignalP"/>
    </source>
</evidence>
<dbReference type="VEuPathDB" id="VectorBase:LOC119164645"/>
<keyword evidence="1" id="KW-0732">Signal</keyword>